<gene>
    <name evidence="3" type="ORF">Z519_02824</name>
</gene>
<feature type="transmembrane region" description="Helical" evidence="2">
    <location>
        <begin position="92"/>
        <end position="113"/>
    </location>
</feature>
<dbReference type="EMBL" id="KN846983">
    <property type="protein sequence ID" value="KIW95760.1"/>
    <property type="molecule type" value="Genomic_DNA"/>
</dbReference>
<feature type="region of interest" description="Disordered" evidence="1">
    <location>
        <begin position="1"/>
        <end position="34"/>
    </location>
</feature>
<name>A0A0D2HXU1_CLAB1</name>
<dbReference type="OrthoDB" id="3692311at2759"/>
<dbReference type="HOGENOM" id="CLU_012207_0_0_1"/>
<dbReference type="GeneID" id="27695752"/>
<protein>
    <submittedName>
        <fullName evidence="3">Uncharacterized protein</fullName>
    </submittedName>
</protein>
<evidence type="ECO:0000313" key="3">
    <source>
        <dbReference type="EMBL" id="KIW95760.1"/>
    </source>
</evidence>
<organism evidence="3 4">
    <name type="scientific">Cladophialophora bantiana (strain ATCC 10958 / CBS 173.52 / CDC B-1940 / NIH 8579)</name>
    <name type="common">Xylohypha bantiana</name>
    <dbReference type="NCBI Taxonomy" id="1442370"/>
    <lineage>
        <taxon>Eukaryota</taxon>
        <taxon>Fungi</taxon>
        <taxon>Dikarya</taxon>
        <taxon>Ascomycota</taxon>
        <taxon>Pezizomycotina</taxon>
        <taxon>Eurotiomycetes</taxon>
        <taxon>Chaetothyriomycetidae</taxon>
        <taxon>Chaetothyriales</taxon>
        <taxon>Herpotrichiellaceae</taxon>
        <taxon>Cladophialophora</taxon>
    </lineage>
</organism>
<evidence type="ECO:0000313" key="4">
    <source>
        <dbReference type="Proteomes" id="UP000053789"/>
    </source>
</evidence>
<keyword evidence="2" id="KW-0812">Transmembrane</keyword>
<keyword evidence="2" id="KW-0472">Membrane</keyword>
<proteinExistence type="predicted"/>
<reference evidence="3" key="1">
    <citation type="submission" date="2015-01" db="EMBL/GenBank/DDBJ databases">
        <title>The Genome Sequence of Cladophialophora bantiana CBS 173.52.</title>
        <authorList>
            <consortium name="The Broad Institute Genomics Platform"/>
            <person name="Cuomo C."/>
            <person name="de Hoog S."/>
            <person name="Gorbushina A."/>
            <person name="Stielow B."/>
            <person name="Teixiera M."/>
            <person name="Abouelleil A."/>
            <person name="Chapman S.B."/>
            <person name="Priest M."/>
            <person name="Young S.K."/>
            <person name="Wortman J."/>
            <person name="Nusbaum C."/>
            <person name="Birren B."/>
        </authorList>
    </citation>
    <scope>NUCLEOTIDE SEQUENCE [LARGE SCALE GENOMIC DNA]</scope>
    <source>
        <strain evidence="3">CBS 173.52</strain>
    </source>
</reference>
<feature type="transmembrane region" description="Helical" evidence="2">
    <location>
        <begin position="533"/>
        <end position="557"/>
    </location>
</feature>
<keyword evidence="2" id="KW-1133">Transmembrane helix</keyword>
<dbReference type="Proteomes" id="UP000053789">
    <property type="component" value="Unassembled WGS sequence"/>
</dbReference>
<sequence length="635" mass="69326">MADRRQGEKPAYAVETRGPLLNTGSDSDSAPPKYSKSARRLLSVSVIAEGLLDLLLALCCAYFVIFAALVYSRRDQAVNRPGNQDLLEAAKYSPTIFPILFSAVVAKFLRAVAAVKLEQGTSVLALEYLLQCRTVFSTFIAPVTLKTVNVLTPLLFLLWALSPLGGQAGLRVISTKESFLNATQNFTYLAFVSEFTNEGINSPSAEPLIPINAIFTSAIIGSSKAKNSSQDPFGNVKIPIYESLPLSSSEDDSDWRSVPDSGDVEWSSLTGLPLHNLPSAGVSRFTMNTGYMVTSCNVSGHDWTQAYRQSLEQYVGWSGANYALTPNRHDQFAVTNFTFRSLDINGDSSTEGKILTVANCTVGMRYVEVQIKCDGQICQSVAARPAKNPATHKQKYNVSPLNATDWTPINGLGQADIMYTYFFPDFTNATNPTVGCDTVFCPPSAIEAYLVDPANPLLQTSTSKIWKLGNDLVSQRFTQLINTYWIDSIAPAAVLGNFSLATSDVGTTSQYNMDSTIGTITTSEIVVKCDYKWLVILLVCSIVLFILGLATVVLTAYRRGPDLLDRFSSLLRDNPYANIPHKSSMENAAEQSKRLGNLMVRLGDVRPEDDVGYVAIGVLGGNHAVQKMSRRRKYA</sequence>
<evidence type="ECO:0000256" key="2">
    <source>
        <dbReference type="SAM" id="Phobius"/>
    </source>
</evidence>
<dbReference type="VEuPathDB" id="FungiDB:Z519_02824"/>
<keyword evidence="4" id="KW-1185">Reference proteome</keyword>
<feature type="transmembrane region" description="Helical" evidence="2">
    <location>
        <begin position="41"/>
        <end position="72"/>
    </location>
</feature>
<dbReference type="RefSeq" id="XP_016622429.1">
    <property type="nucleotide sequence ID" value="XM_016760579.1"/>
</dbReference>
<evidence type="ECO:0000256" key="1">
    <source>
        <dbReference type="SAM" id="MobiDB-lite"/>
    </source>
</evidence>
<dbReference type="AlphaFoldDB" id="A0A0D2HXU1"/>
<feature type="transmembrane region" description="Helical" evidence="2">
    <location>
        <begin position="134"/>
        <end position="161"/>
    </location>
</feature>
<accession>A0A0D2HXU1</accession>